<dbReference type="EMBL" id="CP030103">
    <property type="protein sequence ID" value="AWX42751.1"/>
    <property type="molecule type" value="Genomic_DNA"/>
</dbReference>
<dbReference type="CDD" id="cd18084">
    <property type="entry name" value="RsmE-like"/>
    <property type="match status" value="1"/>
</dbReference>
<dbReference type="KEGG" id="mclo:DK849_01540"/>
<dbReference type="PANTHER" id="PTHR30027">
    <property type="entry name" value="RIBOSOMAL RNA SMALL SUBUNIT METHYLTRANSFERASE E"/>
    <property type="match status" value="1"/>
</dbReference>
<dbReference type="GO" id="GO:0070042">
    <property type="term" value="F:rRNA (uridine-N3-)-methyltransferase activity"/>
    <property type="evidence" value="ECO:0007669"/>
    <property type="project" value="TreeGrafter"/>
</dbReference>
<dbReference type="InterPro" id="IPR006700">
    <property type="entry name" value="RsmE"/>
</dbReference>
<evidence type="ECO:0000256" key="12">
    <source>
        <dbReference type="PIRNR" id="PIRNR015601"/>
    </source>
</evidence>
<gene>
    <name evidence="14" type="ORF">DK849_01540</name>
</gene>
<protein>
    <recommendedName>
        <fullName evidence="4 12">Ribosomal RNA small subunit methyltransferase E</fullName>
        <ecNumber evidence="3 12">2.1.1.193</ecNumber>
    </recommendedName>
</protein>
<evidence type="ECO:0000256" key="3">
    <source>
        <dbReference type="ARBA" id="ARBA00012328"/>
    </source>
</evidence>
<dbReference type="AlphaFoldDB" id="A0A2Z4LLU0"/>
<comment type="catalytic activity">
    <reaction evidence="11 12">
        <text>uridine(1498) in 16S rRNA + S-adenosyl-L-methionine = N(3)-methyluridine(1498) in 16S rRNA + S-adenosyl-L-homocysteine + H(+)</text>
        <dbReference type="Rhea" id="RHEA:42920"/>
        <dbReference type="Rhea" id="RHEA-COMP:10283"/>
        <dbReference type="Rhea" id="RHEA-COMP:10284"/>
        <dbReference type="ChEBI" id="CHEBI:15378"/>
        <dbReference type="ChEBI" id="CHEBI:57856"/>
        <dbReference type="ChEBI" id="CHEBI:59789"/>
        <dbReference type="ChEBI" id="CHEBI:65315"/>
        <dbReference type="ChEBI" id="CHEBI:74502"/>
        <dbReference type="EC" id="2.1.1.193"/>
    </reaction>
</comment>
<dbReference type="Gene3D" id="2.40.240.20">
    <property type="entry name" value="Hypothetical PUA domain-like, domain 1"/>
    <property type="match status" value="1"/>
</dbReference>
<accession>A0A2Z4LLU0</accession>
<keyword evidence="7 12" id="KW-0489">Methyltransferase</keyword>
<comment type="subcellular location">
    <subcellularLocation>
        <location evidence="1 12">Cytoplasm</location>
    </subcellularLocation>
</comment>
<dbReference type="GO" id="GO:0070475">
    <property type="term" value="P:rRNA base methylation"/>
    <property type="evidence" value="ECO:0007669"/>
    <property type="project" value="TreeGrafter"/>
</dbReference>
<evidence type="ECO:0000256" key="4">
    <source>
        <dbReference type="ARBA" id="ARBA00013673"/>
    </source>
</evidence>
<dbReference type="SUPFAM" id="SSF75217">
    <property type="entry name" value="alpha/beta knot"/>
    <property type="match status" value="1"/>
</dbReference>
<dbReference type="PANTHER" id="PTHR30027:SF3">
    <property type="entry name" value="16S RRNA (URACIL(1498)-N(3))-METHYLTRANSFERASE"/>
    <property type="match status" value="1"/>
</dbReference>
<dbReference type="RefSeq" id="WP_029330836.1">
    <property type="nucleotide sequence ID" value="NZ_CP030103.1"/>
</dbReference>
<comment type="similarity">
    <text evidence="2 12">Belongs to the RNA methyltransferase RsmE family.</text>
</comment>
<dbReference type="PIRSF" id="PIRSF015601">
    <property type="entry name" value="MTase_slr0722"/>
    <property type="match status" value="1"/>
</dbReference>
<evidence type="ECO:0000256" key="10">
    <source>
        <dbReference type="ARBA" id="ARBA00025699"/>
    </source>
</evidence>
<dbReference type="GO" id="GO:0005737">
    <property type="term" value="C:cytoplasm"/>
    <property type="evidence" value="ECO:0007669"/>
    <property type="project" value="UniProtKB-SubCell"/>
</dbReference>
<dbReference type="Gene3D" id="3.40.1280.10">
    <property type="match status" value="1"/>
</dbReference>
<dbReference type="Pfam" id="PF04452">
    <property type="entry name" value="Methyltrans_RNA"/>
    <property type="match status" value="1"/>
</dbReference>
<dbReference type="NCBIfam" id="NF008701">
    <property type="entry name" value="PRK11713.5-5"/>
    <property type="match status" value="1"/>
</dbReference>
<keyword evidence="15" id="KW-1185">Reference proteome</keyword>
<evidence type="ECO:0000256" key="11">
    <source>
        <dbReference type="ARBA" id="ARBA00047944"/>
    </source>
</evidence>
<name>A0A2Z4LLU0_9BACT</name>
<dbReference type="EC" id="2.1.1.193" evidence="3 12"/>
<keyword evidence="5 12" id="KW-0963">Cytoplasm</keyword>
<organism evidence="14 15">
    <name type="scientific">Metamycoplasma cloacale</name>
    <dbReference type="NCBI Taxonomy" id="92401"/>
    <lineage>
        <taxon>Bacteria</taxon>
        <taxon>Bacillati</taxon>
        <taxon>Mycoplasmatota</taxon>
        <taxon>Mycoplasmoidales</taxon>
        <taxon>Metamycoplasmataceae</taxon>
        <taxon>Metamycoplasma</taxon>
    </lineage>
</organism>
<proteinExistence type="inferred from homology"/>
<dbReference type="InterPro" id="IPR029028">
    <property type="entry name" value="Alpha/beta_knot_MTases"/>
</dbReference>
<evidence type="ECO:0000256" key="8">
    <source>
        <dbReference type="ARBA" id="ARBA00022679"/>
    </source>
</evidence>
<evidence type="ECO:0000313" key="14">
    <source>
        <dbReference type="EMBL" id="AWX42751.1"/>
    </source>
</evidence>
<evidence type="ECO:0000313" key="15">
    <source>
        <dbReference type="Proteomes" id="UP000249865"/>
    </source>
</evidence>
<evidence type="ECO:0000259" key="13">
    <source>
        <dbReference type="Pfam" id="PF04452"/>
    </source>
</evidence>
<keyword evidence="9 12" id="KW-0949">S-adenosyl-L-methionine</keyword>
<evidence type="ECO:0000256" key="7">
    <source>
        <dbReference type="ARBA" id="ARBA00022603"/>
    </source>
</evidence>
<evidence type="ECO:0000256" key="5">
    <source>
        <dbReference type="ARBA" id="ARBA00022490"/>
    </source>
</evidence>
<dbReference type="InterPro" id="IPR029026">
    <property type="entry name" value="tRNA_m1G_MTases_N"/>
</dbReference>
<keyword evidence="6 12" id="KW-0698">rRNA processing</keyword>
<dbReference type="OrthoDB" id="9815641at2"/>
<comment type="function">
    <text evidence="10 12">Specifically methylates the N3 position of the uracil ring of uridine 1498 (m3U1498) in 16S rRNA. Acts on the fully assembled 30S ribosomal subunit.</text>
</comment>
<reference evidence="15" key="1">
    <citation type="submission" date="2018-06" db="EMBL/GenBank/DDBJ databases">
        <title>Complete genome sequences of Mycoplasma anatis, M. anseris and M. cloacale type strains.</title>
        <authorList>
            <person name="Grozner D."/>
            <person name="Forro B."/>
            <person name="Sulyok K.M."/>
            <person name="Marton S."/>
            <person name="Kreizinger Z."/>
            <person name="Banyai K."/>
            <person name="Gyuranecz M."/>
        </authorList>
    </citation>
    <scope>NUCLEOTIDE SEQUENCE [LARGE SCALE GENOMIC DNA]</scope>
    <source>
        <strain evidence="15">NCTC 10199</strain>
    </source>
</reference>
<evidence type="ECO:0000256" key="6">
    <source>
        <dbReference type="ARBA" id="ARBA00022552"/>
    </source>
</evidence>
<evidence type="ECO:0000256" key="1">
    <source>
        <dbReference type="ARBA" id="ARBA00004496"/>
    </source>
</evidence>
<evidence type="ECO:0000256" key="2">
    <source>
        <dbReference type="ARBA" id="ARBA00005528"/>
    </source>
</evidence>
<keyword evidence="8 12" id="KW-0808">Transferase</keyword>
<feature type="domain" description="Ribosomal RNA small subunit methyltransferase E methyltransferase" evidence="13">
    <location>
        <begin position="66"/>
        <end position="220"/>
    </location>
</feature>
<dbReference type="InterPro" id="IPR046886">
    <property type="entry name" value="RsmE_MTase_dom"/>
</dbReference>
<dbReference type="NCBIfam" id="TIGR00046">
    <property type="entry name" value="RsmE family RNA methyltransferase"/>
    <property type="match status" value="1"/>
</dbReference>
<dbReference type="Proteomes" id="UP000249865">
    <property type="component" value="Chromosome"/>
</dbReference>
<sequence length="221" mass="25900">MYKFFANKKENDCFILDSETLQHLKSVRIKPNEVFLVNYINEFYECNFIYPNLAKIIKKTTINNERDYQTTACLPLIKINHFELALQKLVELGVKKIIPFISEYTDQSNLKILNKRERFEKIIKEACQQSMRNVIPELTDVMRYDEILELNCKNKILAYEKAEGMPFYHNNEDVMLIVGPEGGFSLKEIDLAVKKNVKIVSLTKTILRAETALIFMFSRLN</sequence>
<evidence type="ECO:0000256" key="9">
    <source>
        <dbReference type="ARBA" id="ARBA00022691"/>
    </source>
</evidence>